<dbReference type="GO" id="GO:0006260">
    <property type="term" value="P:DNA replication"/>
    <property type="evidence" value="ECO:0007669"/>
    <property type="project" value="InterPro"/>
</dbReference>
<dbReference type="PANTHER" id="PTHR30153:SF2">
    <property type="entry name" value="REPLICATIVE DNA HELICASE"/>
    <property type="match status" value="1"/>
</dbReference>
<proteinExistence type="predicted"/>
<keyword evidence="3" id="KW-1185">Reference proteome</keyword>
<dbReference type="Proteomes" id="UP000030635">
    <property type="component" value="Plasmid pCBJ"/>
</dbReference>
<dbReference type="GO" id="GO:0005524">
    <property type="term" value="F:ATP binding"/>
    <property type="evidence" value="ECO:0007669"/>
    <property type="project" value="InterPro"/>
</dbReference>
<feature type="domain" description="SF4 helicase" evidence="1">
    <location>
        <begin position="70"/>
        <end position="358"/>
    </location>
</feature>
<dbReference type="InterPro" id="IPR007694">
    <property type="entry name" value="DNA_helicase_DnaB-like_C"/>
</dbReference>
<organism evidence="2 3">
    <name type="scientific">Clostridium baratii str. Sullivan</name>
    <dbReference type="NCBI Taxonomy" id="1415775"/>
    <lineage>
        <taxon>Bacteria</taxon>
        <taxon>Bacillati</taxon>
        <taxon>Bacillota</taxon>
        <taxon>Clostridia</taxon>
        <taxon>Eubacteriales</taxon>
        <taxon>Clostridiaceae</taxon>
        <taxon>Clostridium</taxon>
    </lineage>
</organism>
<name>A0A0A7G042_9CLOT</name>
<dbReference type="PANTHER" id="PTHR30153">
    <property type="entry name" value="REPLICATIVE DNA HELICASE DNAB"/>
    <property type="match status" value="1"/>
</dbReference>
<dbReference type="RefSeq" id="WP_052139635.1">
    <property type="nucleotide sequence ID" value="NZ_CP006906.1"/>
</dbReference>
<dbReference type="eggNOG" id="COG0305">
    <property type="taxonomic scope" value="Bacteria"/>
</dbReference>
<dbReference type="HOGENOM" id="CLU_768694_0_0_9"/>
<dbReference type="SUPFAM" id="SSF52540">
    <property type="entry name" value="P-loop containing nucleoside triphosphate hydrolases"/>
    <property type="match status" value="1"/>
</dbReference>
<evidence type="ECO:0000313" key="2">
    <source>
        <dbReference type="EMBL" id="AIY85223.1"/>
    </source>
</evidence>
<geneLocation type="plasmid" evidence="2 3">
    <name>pCBJ</name>
</geneLocation>
<dbReference type="OrthoDB" id="9775547at2"/>
<reference evidence="2 3" key="1">
    <citation type="journal article" date="2015" name="Infect. Genet. Evol.">
        <title>Genomic sequences of six botulinum neurotoxin-producing strains representing three clostridial species illustrate the mobility and diversity of botulinum neurotoxin genes.</title>
        <authorList>
            <person name="Smith T.J."/>
            <person name="Hill K.K."/>
            <person name="Xie G."/>
            <person name="Foley B.T."/>
            <person name="Williamson C.H."/>
            <person name="Foster J.T."/>
            <person name="Johnson S.L."/>
            <person name="Chertkov O."/>
            <person name="Teshima H."/>
            <person name="Gibbons H.S."/>
            <person name="Johnsky L.A."/>
            <person name="Karavis M.A."/>
            <person name="Smith L.A."/>
        </authorList>
    </citation>
    <scope>NUCLEOTIDE SEQUENCE [LARGE SCALE GENOMIC DNA]</scope>
    <source>
        <strain evidence="2">Sullivan</strain>
        <plasmid evidence="3">Plasmid pCBJ</plasmid>
    </source>
</reference>
<dbReference type="PROSITE" id="PS51199">
    <property type="entry name" value="SF4_HELICASE"/>
    <property type="match status" value="1"/>
</dbReference>
<dbReference type="Gene3D" id="3.40.50.300">
    <property type="entry name" value="P-loop containing nucleotide triphosphate hydrolases"/>
    <property type="match status" value="1"/>
</dbReference>
<dbReference type="GO" id="GO:0005829">
    <property type="term" value="C:cytosol"/>
    <property type="evidence" value="ECO:0007669"/>
    <property type="project" value="TreeGrafter"/>
</dbReference>
<accession>A0A0A7G042</accession>
<evidence type="ECO:0000313" key="3">
    <source>
        <dbReference type="Proteomes" id="UP000030635"/>
    </source>
</evidence>
<sequence>MNNKNLNKNLNNGITGPSILNNEEEYIENIVIDIPDKKPIIAKFKIPAKPKHEHEVKMWDKINKFEERTWDKNKVGYKTGFESLDKAFDGGLKPGFIIIAADSNIGKTAVISQMAEQVARLNNNVYVLDFSLDDPMVDKLSRVVSCANKVIINAVKSPLNYTQFPDMLARRKNGINKLRAMTSSYAAYDANDTTFIEDIEEIITSTLIDFEANGIKKNLVIFIDNFHDLNIKNRPDLQDKNKYDYIAQWAADISIKYDIPFVCSAELKKLNSTRRPVLDDIRENVKIKYEAKAVMLVYNEVHYKGEGAEVYYERSDVNGKQPVLELHFAKNKISSFKGRLFFEFFPEMSYISPSSEKASKAYLNNIYSS</sequence>
<keyword evidence="2" id="KW-0614">Plasmid</keyword>
<dbReference type="KEGG" id="cbv:U729_3156"/>
<dbReference type="EMBL" id="CP006906">
    <property type="protein sequence ID" value="AIY85223.1"/>
    <property type="molecule type" value="Genomic_DNA"/>
</dbReference>
<protein>
    <recommendedName>
        <fullName evidence="1">SF4 helicase domain-containing protein</fullName>
    </recommendedName>
</protein>
<dbReference type="Pfam" id="PF03796">
    <property type="entry name" value="DnaB_C"/>
    <property type="match status" value="1"/>
</dbReference>
<dbReference type="InterPro" id="IPR027417">
    <property type="entry name" value="P-loop_NTPase"/>
</dbReference>
<dbReference type="AlphaFoldDB" id="A0A0A7G042"/>
<evidence type="ECO:0000259" key="1">
    <source>
        <dbReference type="PROSITE" id="PS51199"/>
    </source>
</evidence>
<dbReference type="GO" id="GO:0003678">
    <property type="term" value="F:DNA helicase activity"/>
    <property type="evidence" value="ECO:0007669"/>
    <property type="project" value="InterPro"/>
</dbReference>
<gene>
    <name evidence="2" type="ORF">U729_3156</name>
</gene>